<feature type="domain" description="DUF8180" evidence="1">
    <location>
        <begin position="25"/>
        <end position="82"/>
    </location>
</feature>
<dbReference type="OrthoDB" id="1779770at2"/>
<sequence length="83" mass="9672">MHIHEGHEHHDIAHKDEISKDVETLKVLFDHWIEHNKSHEESFRKWAKKAKAMGKDTCSDWIEKAADLLLKASEALVEAKKSF</sequence>
<keyword evidence="3" id="KW-1185">Reference proteome</keyword>
<dbReference type="HOGENOM" id="CLU_2435669_0_0_9"/>
<reference evidence="3" key="1">
    <citation type="journal article" date="2015" name="Genome Announc.">
        <title>Whole-Genome Sequences of 80 Environmental and Clinical Isolates of Burkholderia pseudomallei.</title>
        <authorList>
            <person name="Johnson S.L."/>
            <person name="Baker A.L."/>
            <person name="Chain P.S."/>
            <person name="Currie B.J."/>
            <person name="Daligault H.E."/>
            <person name="Davenport K.W."/>
            <person name="Davis C.B."/>
            <person name="Inglis T.J."/>
            <person name="Kaestli M."/>
            <person name="Koren S."/>
            <person name="Mayo M."/>
            <person name="Merritt A.J."/>
            <person name="Price E.P."/>
            <person name="Sarovich D.S."/>
            <person name="Warner J."/>
            <person name="Rosovitz M.J."/>
        </authorList>
    </citation>
    <scope>NUCLEOTIDE SEQUENCE [LARGE SCALE GENOMIC DNA]</scope>
    <source>
        <strain evidence="3">DSM 2030</strain>
    </source>
</reference>
<dbReference type="EMBL" id="CP009170">
    <property type="protein sequence ID" value="AIS53123.1"/>
    <property type="molecule type" value="Genomic_DNA"/>
</dbReference>
<dbReference type="InterPro" id="IPR058493">
    <property type="entry name" value="DUF8180"/>
</dbReference>
<evidence type="ECO:0000313" key="2">
    <source>
        <dbReference type="EMBL" id="AIS53123.1"/>
    </source>
</evidence>
<dbReference type="Proteomes" id="UP000029669">
    <property type="component" value="Chromosome"/>
</dbReference>
<proteinExistence type="predicted"/>
<protein>
    <recommendedName>
        <fullName evidence="1">DUF8180 domain-containing protein</fullName>
    </recommendedName>
</protein>
<name>A0A097ATI3_THEKI</name>
<dbReference type="Pfam" id="PF26551">
    <property type="entry name" value="DUF8180"/>
    <property type="match status" value="1"/>
</dbReference>
<organism evidence="2 3">
    <name type="scientific">Thermoanaerobacter kivui</name>
    <name type="common">Acetogenium kivui</name>
    <dbReference type="NCBI Taxonomy" id="2325"/>
    <lineage>
        <taxon>Bacteria</taxon>
        <taxon>Bacillati</taxon>
        <taxon>Bacillota</taxon>
        <taxon>Clostridia</taxon>
        <taxon>Thermoanaerobacterales</taxon>
        <taxon>Thermoanaerobacteraceae</taxon>
        <taxon>Thermoanaerobacter</taxon>
    </lineage>
</organism>
<dbReference type="STRING" id="2325.TKV_c19790"/>
<gene>
    <name evidence="2" type="ORF">TKV_c19790</name>
</gene>
<dbReference type="eggNOG" id="ENOG503300V">
    <property type="taxonomic scope" value="Bacteria"/>
</dbReference>
<dbReference type="AlphaFoldDB" id="A0A097ATI3"/>
<dbReference type="RefSeq" id="WP_049685754.1">
    <property type="nucleotide sequence ID" value="NZ_CP009170.1"/>
</dbReference>
<accession>A0A097ATI3</accession>
<evidence type="ECO:0000259" key="1">
    <source>
        <dbReference type="Pfam" id="PF26551"/>
    </source>
</evidence>
<evidence type="ECO:0000313" key="3">
    <source>
        <dbReference type="Proteomes" id="UP000029669"/>
    </source>
</evidence>
<dbReference type="KEGG" id="tki:TKV_c19790"/>